<dbReference type="RefSeq" id="WP_238354955.1">
    <property type="nucleotide sequence ID" value="NZ_BAAAGT010000002.1"/>
</dbReference>
<dbReference type="GO" id="GO:0004806">
    <property type="term" value="F:triacylglycerol lipase activity"/>
    <property type="evidence" value="ECO:0007669"/>
    <property type="project" value="TreeGrafter"/>
</dbReference>
<accession>A0A841SDR4</accession>
<dbReference type="InterPro" id="IPR050471">
    <property type="entry name" value="AB_hydrolase"/>
</dbReference>
<evidence type="ECO:0000259" key="1">
    <source>
        <dbReference type="Pfam" id="PF00561"/>
    </source>
</evidence>
<organism evidence="2 3">
    <name type="scientific">Kribbella sandramycini</name>
    <dbReference type="NCBI Taxonomy" id="60450"/>
    <lineage>
        <taxon>Bacteria</taxon>
        <taxon>Bacillati</taxon>
        <taxon>Actinomycetota</taxon>
        <taxon>Actinomycetes</taxon>
        <taxon>Propionibacteriales</taxon>
        <taxon>Kribbellaceae</taxon>
        <taxon>Kribbella</taxon>
    </lineage>
</organism>
<dbReference type="AlphaFoldDB" id="A0A841SDR4"/>
<protein>
    <submittedName>
        <fullName evidence="2">Pimeloyl-ACP methyl ester carboxylesterase</fullName>
    </submittedName>
</protein>
<dbReference type="InterPro" id="IPR029058">
    <property type="entry name" value="AB_hydrolase_fold"/>
</dbReference>
<comment type="caution">
    <text evidence="2">The sequence shown here is derived from an EMBL/GenBank/DDBJ whole genome shotgun (WGS) entry which is preliminary data.</text>
</comment>
<dbReference type="SUPFAM" id="SSF53474">
    <property type="entry name" value="alpha/beta-Hydrolases"/>
    <property type="match status" value="1"/>
</dbReference>
<reference evidence="2 3" key="1">
    <citation type="submission" date="2020-08" db="EMBL/GenBank/DDBJ databases">
        <title>Sequencing the genomes of 1000 actinobacteria strains.</title>
        <authorList>
            <person name="Klenk H.-P."/>
        </authorList>
    </citation>
    <scope>NUCLEOTIDE SEQUENCE [LARGE SCALE GENOMIC DNA]</scope>
    <source>
        <strain evidence="2 3">DSM 15626</strain>
    </source>
</reference>
<feature type="domain" description="AB hydrolase-1" evidence="1">
    <location>
        <begin position="26"/>
        <end position="251"/>
    </location>
</feature>
<dbReference type="PANTHER" id="PTHR43433">
    <property type="entry name" value="HYDROLASE, ALPHA/BETA FOLD FAMILY PROTEIN"/>
    <property type="match status" value="1"/>
</dbReference>
<gene>
    <name evidence="2" type="ORF">HNR71_005046</name>
</gene>
<dbReference type="InterPro" id="IPR000073">
    <property type="entry name" value="AB_hydrolase_1"/>
</dbReference>
<dbReference type="Gene3D" id="3.40.50.1820">
    <property type="entry name" value="alpha/beta hydrolase"/>
    <property type="match status" value="1"/>
</dbReference>
<dbReference type="EMBL" id="JACHKF010000001">
    <property type="protein sequence ID" value="MBB6569409.1"/>
    <property type="molecule type" value="Genomic_DNA"/>
</dbReference>
<dbReference type="GO" id="GO:0046503">
    <property type="term" value="P:glycerolipid catabolic process"/>
    <property type="evidence" value="ECO:0007669"/>
    <property type="project" value="TreeGrafter"/>
</dbReference>
<dbReference type="Proteomes" id="UP000553957">
    <property type="component" value="Unassembled WGS sequence"/>
</dbReference>
<name>A0A841SDR4_9ACTN</name>
<proteinExistence type="predicted"/>
<dbReference type="Pfam" id="PF00561">
    <property type="entry name" value="Abhydrolase_1"/>
    <property type="match status" value="1"/>
</dbReference>
<sequence>MTTEQLYHQVNGVELCAQTFGDPADPPVLLIHGASASMLWWDESLCEALAARGRYVIRYDQRDTGRSTTCLPGEPNYAMSDLAADAVALLDALAIPRAHVVAQSMNGGTGLQIAVDHASRVLSITFVATTTGDDALPPPSADLPRFDPPDFTDPAAVEEYVVQATAAEVPGMFDEQAMRSLVRRDMARARNYESSLTNHYAMVFDGPRAGSFDSIKAPALIIHGESDPIFPLPHGEALRDAIPNARLVTLPKPATAYPPRSGASSSTQ</sequence>
<dbReference type="PANTHER" id="PTHR43433:SF5">
    <property type="entry name" value="AB HYDROLASE-1 DOMAIN-CONTAINING PROTEIN"/>
    <property type="match status" value="1"/>
</dbReference>
<evidence type="ECO:0000313" key="2">
    <source>
        <dbReference type="EMBL" id="MBB6569409.1"/>
    </source>
</evidence>
<evidence type="ECO:0000313" key="3">
    <source>
        <dbReference type="Proteomes" id="UP000553957"/>
    </source>
</evidence>